<reference evidence="2 3" key="1">
    <citation type="journal article" date="2023" name="Mol. Biol. Evol.">
        <title>Genomics of Secondarily Temperate Adaptation in the Only Non-Antarctic Icefish.</title>
        <authorList>
            <person name="Rivera-Colon A.G."/>
            <person name="Rayamajhi N."/>
            <person name="Minhas B.F."/>
            <person name="Madrigal G."/>
            <person name="Bilyk K.T."/>
            <person name="Yoon V."/>
            <person name="Hune M."/>
            <person name="Gregory S."/>
            <person name="Cheng C.H.C."/>
            <person name="Catchen J.M."/>
        </authorList>
    </citation>
    <scope>NUCLEOTIDE SEQUENCE [LARGE SCALE GENOMIC DNA]</scope>
    <source>
        <strain evidence="2">JC2023a</strain>
    </source>
</reference>
<gene>
    <name evidence="2" type="ORF">CesoFtcFv8_024554</name>
</gene>
<protein>
    <submittedName>
        <fullName evidence="2">Uncharacterized protein</fullName>
    </submittedName>
</protein>
<dbReference type="EMBL" id="JAULUE010002065">
    <property type="protein sequence ID" value="KAK5879231.1"/>
    <property type="molecule type" value="Genomic_DNA"/>
</dbReference>
<keyword evidence="3" id="KW-1185">Reference proteome</keyword>
<evidence type="ECO:0000256" key="1">
    <source>
        <dbReference type="SAM" id="SignalP"/>
    </source>
</evidence>
<accession>A0AAN8GH92</accession>
<sequence>MTSTTVSCSVMIIHIASAGTLLVDPPHWHLQMQWPKHHRVQHLMCQCLKKMLPALGRAFQGLSLLRGTTALLKMTLYRMTAKTARMMENIQWMAEKIQCQTKNIWYPMHN</sequence>
<name>A0AAN8GH92_9TELE</name>
<feature type="chain" id="PRO_5042926888" evidence="1">
    <location>
        <begin position="19"/>
        <end position="110"/>
    </location>
</feature>
<comment type="caution">
    <text evidence="2">The sequence shown here is derived from an EMBL/GenBank/DDBJ whole genome shotgun (WGS) entry which is preliminary data.</text>
</comment>
<evidence type="ECO:0000313" key="3">
    <source>
        <dbReference type="Proteomes" id="UP001335648"/>
    </source>
</evidence>
<dbReference type="Proteomes" id="UP001335648">
    <property type="component" value="Unassembled WGS sequence"/>
</dbReference>
<evidence type="ECO:0000313" key="2">
    <source>
        <dbReference type="EMBL" id="KAK5879231.1"/>
    </source>
</evidence>
<dbReference type="AlphaFoldDB" id="A0AAN8GH92"/>
<proteinExistence type="predicted"/>
<feature type="signal peptide" evidence="1">
    <location>
        <begin position="1"/>
        <end position="18"/>
    </location>
</feature>
<keyword evidence="1" id="KW-0732">Signal</keyword>
<organism evidence="2 3">
    <name type="scientific">Champsocephalus esox</name>
    <name type="common">pike icefish</name>
    <dbReference type="NCBI Taxonomy" id="159716"/>
    <lineage>
        <taxon>Eukaryota</taxon>
        <taxon>Metazoa</taxon>
        <taxon>Chordata</taxon>
        <taxon>Craniata</taxon>
        <taxon>Vertebrata</taxon>
        <taxon>Euteleostomi</taxon>
        <taxon>Actinopterygii</taxon>
        <taxon>Neopterygii</taxon>
        <taxon>Teleostei</taxon>
        <taxon>Neoteleostei</taxon>
        <taxon>Acanthomorphata</taxon>
        <taxon>Eupercaria</taxon>
        <taxon>Perciformes</taxon>
        <taxon>Notothenioidei</taxon>
        <taxon>Channichthyidae</taxon>
        <taxon>Champsocephalus</taxon>
    </lineage>
</organism>